<protein>
    <submittedName>
        <fullName evidence="1">Uncharacterized protein</fullName>
    </submittedName>
</protein>
<organism evidence="1 2">
    <name type="scientific">Trichonephila clavipes</name>
    <name type="common">Golden silk orbweaver</name>
    <name type="synonym">Nephila clavipes</name>
    <dbReference type="NCBI Taxonomy" id="2585209"/>
    <lineage>
        <taxon>Eukaryota</taxon>
        <taxon>Metazoa</taxon>
        <taxon>Ecdysozoa</taxon>
        <taxon>Arthropoda</taxon>
        <taxon>Chelicerata</taxon>
        <taxon>Arachnida</taxon>
        <taxon>Araneae</taxon>
        <taxon>Araneomorphae</taxon>
        <taxon>Entelegynae</taxon>
        <taxon>Araneoidea</taxon>
        <taxon>Nephilidae</taxon>
        <taxon>Trichonephila</taxon>
    </lineage>
</organism>
<gene>
    <name evidence="1" type="primary">AVEN_45994_1</name>
    <name evidence="1" type="ORF">TNCV_4087291</name>
</gene>
<evidence type="ECO:0000313" key="2">
    <source>
        <dbReference type="Proteomes" id="UP000887159"/>
    </source>
</evidence>
<name>A0A8X6V4A6_TRICX</name>
<sequence>MDVRSYRGANVDTDHILVRSKVRFRLCKNFFRKRENGNYKPDTSKLMEKNILKEYKLKLSAGIISELDSSGNDFIWKSVKEIILKSVNESVPGLERRARNEWYDEDFRKATEMKNKAYLQLLQKHCTRTHEEKYRELRKAEKKLLRRKKRNLFREFIKEPGKLQQPK</sequence>
<reference evidence="1" key="1">
    <citation type="submission" date="2020-08" db="EMBL/GenBank/DDBJ databases">
        <title>Multicomponent nature underlies the extraordinary mechanical properties of spider dragline silk.</title>
        <authorList>
            <person name="Kono N."/>
            <person name="Nakamura H."/>
            <person name="Mori M."/>
            <person name="Yoshida Y."/>
            <person name="Ohtoshi R."/>
            <person name="Malay A.D."/>
            <person name="Moran D.A.P."/>
            <person name="Tomita M."/>
            <person name="Numata K."/>
            <person name="Arakawa K."/>
        </authorList>
    </citation>
    <scope>NUCLEOTIDE SEQUENCE</scope>
</reference>
<keyword evidence="2" id="KW-1185">Reference proteome</keyword>
<comment type="caution">
    <text evidence="1">The sequence shown here is derived from an EMBL/GenBank/DDBJ whole genome shotgun (WGS) entry which is preliminary data.</text>
</comment>
<dbReference type="AlphaFoldDB" id="A0A8X6V4A6"/>
<dbReference type="Proteomes" id="UP000887159">
    <property type="component" value="Unassembled WGS sequence"/>
</dbReference>
<dbReference type="EMBL" id="BMAU01021157">
    <property type="protein sequence ID" value="GFX92624.1"/>
    <property type="molecule type" value="Genomic_DNA"/>
</dbReference>
<accession>A0A8X6V4A6</accession>
<proteinExistence type="predicted"/>
<evidence type="ECO:0000313" key="1">
    <source>
        <dbReference type="EMBL" id="GFX92624.1"/>
    </source>
</evidence>